<dbReference type="InterPro" id="IPR036084">
    <property type="entry name" value="Ser_inhib-like_sf"/>
</dbReference>
<dbReference type="InterPro" id="IPR002919">
    <property type="entry name" value="TIL_dom"/>
</dbReference>
<keyword evidence="2" id="KW-0722">Serine protease inhibitor</keyword>
<dbReference type="Proteomes" id="UP000095284">
    <property type="component" value="Unplaced"/>
</dbReference>
<dbReference type="Pfam" id="PF01826">
    <property type="entry name" value="TIL"/>
    <property type="match status" value="1"/>
</dbReference>
<evidence type="ECO:0000256" key="3">
    <source>
        <dbReference type="ARBA" id="ARBA00023157"/>
    </source>
</evidence>
<evidence type="ECO:0000313" key="5">
    <source>
        <dbReference type="Proteomes" id="UP000095284"/>
    </source>
</evidence>
<dbReference type="PANTHER" id="PTHR23259">
    <property type="entry name" value="RIDDLE"/>
    <property type="match status" value="1"/>
</dbReference>
<evidence type="ECO:0000256" key="2">
    <source>
        <dbReference type="ARBA" id="ARBA00022900"/>
    </source>
</evidence>
<evidence type="ECO:0000256" key="1">
    <source>
        <dbReference type="ARBA" id="ARBA00022690"/>
    </source>
</evidence>
<dbReference type="WBParaSite" id="BXY_0460500.1">
    <property type="protein sequence ID" value="BXY_0460500.1"/>
    <property type="gene ID" value="BXY_0460500"/>
</dbReference>
<dbReference type="SUPFAM" id="SSF57567">
    <property type="entry name" value="Serine protease inhibitors"/>
    <property type="match status" value="1"/>
</dbReference>
<proteinExistence type="predicted"/>
<accession>A0A1I7RV44</accession>
<keyword evidence="1" id="KW-0646">Protease inhibitor</keyword>
<name>A0A1I7RV44_BURXY</name>
<evidence type="ECO:0000313" key="6">
    <source>
        <dbReference type="WBParaSite" id="BXY_0460500.1"/>
    </source>
</evidence>
<keyword evidence="3" id="KW-1015">Disulfide bond</keyword>
<sequence>MLSIAFSIPFSISPSLPPAHMCHQQGEEFMECGPHCEETCDELRNGTRRSCVFGCRRGCFCDHRHVRYRGKCITRTKCTGTKCTGTISPSPPKFPLLNDANGLDPNEFEDEQLYSAENGPQDPRCQKNAYLKSCADICPKPSCHHPKPFFPCFSLRCGRPRCECKEKHVYKDEQRLECVHIDKCPMPKPVDLHRYI</sequence>
<organism evidence="5 6">
    <name type="scientific">Bursaphelenchus xylophilus</name>
    <name type="common">Pinewood nematode worm</name>
    <name type="synonym">Aphelenchoides xylophilus</name>
    <dbReference type="NCBI Taxonomy" id="6326"/>
    <lineage>
        <taxon>Eukaryota</taxon>
        <taxon>Metazoa</taxon>
        <taxon>Ecdysozoa</taxon>
        <taxon>Nematoda</taxon>
        <taxon>Chromadorea</taxon>
        <taxon>Rhabditida</taxon>
        <taxon>Tylenchina</taxon>
        <taxon>Tylenchomorpha</taxon>
        <taxon>Aphelenchoidea</taxon>
        <taxon>Aphelenchoididae</taxon>
        <taxon>Bursaphelenchus</taxon>
    </lineage>
</organism>
<evidence type="ECO:0000259" key="4">
    <source>
        <dbReference type="Pfam" id="PF01826"/>
    </source>
</evidence>
<dbReference type="Gene3D" id="2.10.25.10">
    <property type="entry name" value="Laminin"/>
    <property type="match status" value="2"/>
</dbReference>
<protein>
    <submittedName>
        <fullName evidence="6">TIL domain-containing protein</fullName>
    </submittedName>
</protein>
<dbReference type="GO" id="GO:0004867">
    <property type="term" value="F:serine-type endopeptidase inhibitor activity"/>
    <property type="evidence" value="ECO:0007669"/>
    <property type="project" value="UniProtKB-KW"/>
</dbReference>
<reference evidence="6" key="1">
    <citation type="submission" date="2016-11" db="UniProtKB">
        <authorList>
            <consortium name="WormBaseParasite"/>
        </authorList>
    </citation>
    <scope>IDENTIFICATION</scope>
</reference>
<dbReference type="PANTHER" id="PTHR23259:SF70">
    <property type="entry name" value="ACCESSORY GLAND PROTEIN ACP62F-RELATED"/>
    <property type="match status" value="1"/>
</dbReference>
<feature type="domain" description="TIL" evidence="4">
    <location>
        <begin position="24"/>
        <end position="78"/>
    </location>
</feature>
<dbReference type="InterPro" id="IPR051368">
    <property type="entry name" value="SerProtInhib-TIL_Domain"/>
</dbReference>
<dbReference type="AlphaFoldDB" id="A0A1I7RV44"/>
<dbReference type="CDD" id="cd19941">
    <property type="entry name" value="TIL"/>
    <property type="match status" value="1"/>
</dbReference>